<evidence type="ECO:0000313" key="2">
    <source>
        <dbReference type="Proteomes" id="UP000015106"/>
    </source>
</evidence>
<keyword evidence="2" id="KW-1185">Reference proteome</keyword>
<accession>A0A8R7K5X1</accession>
<sequence length="103" mass="11443">MEILTCDISSSKLSSFAICCSSCGSPAGQIFPTRSITEASLSMSEDWVSNNWPSEGEIQLHNLHPLHAVEESYLRVVVQSFSMYVGEVMQVKHLIVPYIFLTC</sequence>
<organism evidence="1 2">
    <name type="scientific">Triticum urartu</name>
    <name type="common">Red wild einkorn</name>
    <name type="synonym">Crithodium urartu</name>
    <dbReference type="NCBI Taxonomy" id="4572"/>
    <lineage>
        <taxon>Eukaryota</taxon>
        <taxon>Viridiplantae</taxon>
        <taxon>Streptophyta</taxon>
        <taxon>Embryophyta</taxon>
        <taxon>Tracheophyta</taxon>
        <taxon>Spermatophyta</taxon>
        <taxon>Magnoliopsida</taxon>
        <taxon>Liliopsida</taxon>
        <taxon>Poales</taxon>
        <taxon>Poaceae</taxon>
        <taxon>BOP clade</taxon>
        <taxon>Pooideae</taxon>
        <taxon>Triticodae</taxon>
        <taxon>Triticeae</taxon>
        <taxon>Triticinae</taxon>
        <taxon>Triticum</taxon>
    </lineage>
</organism>
<dbReference type="AlphaFoldDB" id="A0A8R7K5X1"/>
<dbReference type="EnsemblPlants" id="TuG1812G0100003617.01.T02">
    <property type="protein sequence ID" value="TuG1812G0100003617.01.T02"/>
    <property type="gene ID" value="TuG1812G0100003617.01"/>
</dbReference>
<reference evidence="1" key="3">
    <citation type="submission" date="2022-06" db="UniProtKB">
        <authorList>
            <consortium name="EnsemblPlants"/>
        </authorList>
    </citation>
    <scope>IDENTIFICATION</scope>
</reference>
<dbReference type="Proteomes" id="UP000015106">
    <property type="component" value="Chromosome 1"/>
</dbReference>
<reference evidence="1" key="2">
    <citation type="submission" date="2018-03" db="EMBL/GenBank/DDBJ databases">
        <title>The Triticum urartu genome reveals the dynamic nature of wheat genome evolution.</title>
        <authorList>
            <person name="Ling H."/>
            <person name="Ma B."/>
            <person name="Shi X."/>
            <person name="Liu H."/>
            <person name="Dong L."/>
            <person name="Sun H."/>
            <person name="Cao Y."/>
            <person name="Gao Q."/>
            <person name="Zheng S."/>
            <person name="Li Y."/>
            <person name="Yu Y."/>
            <person name="Du H."/>
            <person name="Qi M."/>
            <person name="Li Y."/>
            <person name="Yu H."/>
            <person name="Cui Y."/>
            <person name="Wang N."/>
            <person name="Chen C."/>
            <person name="Wu H."/>
            <person name="Zhao Y."/>
            <person name="Zhang J."/>
            <person name="Li Y."/>
            <person name="Zhou W."/>
            <person name="Zhang B."/>
            <person name="Hu W."/>
            <person name="Eijk M."/>
            <person name="Tang J."/>
            <person name="Witsenboer H."/>
            <person name="Zhao S."/>
            <person name="Li Z."/>
            <person name="Zhang A."/>
            <person name="Wang D."/>
            <person name="Liang C."/>
        </authorList>
    </citation>
    <scope>NUCLEOTIDE SEQUENCE [LARGE SCALE GENOMIC DNA]</scope>
    <source>
        <strain evidence="1">cv. G1812</strain>
    </source>
</reference>
<dbReference type="Gramene" id="TuG1812G0100003617.01.T02">
    <property type="protein sequence ID" value="TuG1812G0100003617.01.T02"/>
    <property type="gene ID" value="TuG1812G0100003617.01"/>
</dbReference>
<reference evidence="2" key="1">
    <citation type="journal article" date="2013" name="Nature">
        <title>Draft genome of the wheat A-genome progenitor Triticum urartu.</title>
        <authorList>
            <person name="Ling H.Q."/>
            <person name="Zhao S."/>
            <person name="Liu D."/>
            <person name="Wang J."/>
            <person name="Sun H."/>
            <person name="Zhang C."/>
            <person name="Fan H."/>
            <person name="Li D."/>
            <person name="Dong L."/>
            <person name="Tao Y."/>
            <person name="Gao C."/>
            <person name="Wu H."/>
            <person name="Li Y."/>
            <person name="Cui Y."/>
            <person name="Guo X."/>
            <person name="Zheng S."/>
            <person name="Wang B."/>
            <person name="Yu K."/>
            <person name="Liang Q."/>
            <person name="Yang W."/>
            <person name="Lou X."/>
            <person name="Chen J."/>
            <person name="Feng M."/>
            <person name="Jian J."/>
            <person name="Zhang X."/>
            <person name="Luo G."/>
            <person name="Jiang Y."/>
            <person name="Liu J."/>
            <person name="Wang Z."/>
            <person name="Sha Y."/>
            <person name="Zhang B."/>
            <person name="Wu H."/>
            <person name="Tang D."/>
            <person name="Shen Q."/>
            <person name="Xue P."/>
            <person name="Zou S."/>
            <person name="Wang X."/>
            <person name="Liu X."/>
            <person name="Wang F."/>
            <person name="Yang Y."/>
            <person name="An X."/>
            <person name="Dong Z."/>
            <person name="Zhang K."/>
            <person name="Zhang X."/>
            <person name="Luo M.C."/>
            <person name="Dvorak J."/>
            <person name="Tong Y."/>
            <person name="Wang J."/>
            <person name="Yang H."/>
            <person name="Li Z."/>
            <person name="Wang D."/>
            <person name="Zhang A."/>
            <person name="Wang J."/>
        </authorList>
    </citation>
    <scope>NUCLEOTIDE SEQUENCE</scope>
    <source>
        <strain evidence="2">cv. G1812</strain>
    </source>
</reference>
<name>A0A8R7K5X1_TRIUA</name>
<evidence type="ECO:0000313" key="1">
    <source>
        <dbReference type="EnsemblPlants" id="TuG1812G0100003617.01.T02"/>
    </source>
</evidence>
<proteinExistence type="predicted"/>
<protein>
    <submittedName>
        <fullName evidence="1">Uncharacterized protein</fullName>
    </submittedName>
</protein>